<protein>
    <submittedName>
        <fullName evidence="2">Uncharacterized protein</fullName>
    </submittedName>
</protein>
<feature type="compositionally biased region" description="Basic residues" evidence="1">
    <location>
        <begin position="160"/>
        <end position="171"/>
    </location>
</feature>
<evidence type="ECO:0000256" key="1">
    <source>
        <dbReference type="SAM" id="MobiDB-lite"/>
    </source>
</evidence>
<dbReference type="PANTHER" id="PTHR11505">
    <property type="entry name" value="L1 TRANSPOSABLE ELEMENT-RELATED"/>
    <property type="match status" value="1"/>
</dbReference>
<name>A0AAV7T640_PLEWA</name>
<proteinExistence type="predicted"/>
<evidence type="ECO:0000313" key="2">
    <source>
        <dbReference type="EMBL" id="KAJ1171566.1"/>
    </source>
</evidence>
<dbReference type="Gene3D" id="3.30.250.20">
    <property type="entry name" value="L1 transposable element, C-terminal domain"/>
    <property type="match status" value="1"/>
</dbReference>
<dbReference type="InterPro" id="IPR042566">
    <property type="entry name" value="L1_C"/>
</dbReference>
<comment type="caution">
    <text evidence="2">The sequence shown here is derived from an EMBL/GenBank/DDBJ whole genome shotgun (WGS) entry which is preliminary data.</text>
</comment>
<feature type="compositionally biased region" description="Polar residues" evidence="1">
    <location>
        <begin position="196"/>
        <end position="209"/>
    </location>
</feature>
<accession>A0AAV7T640</accession>
<feature type="compositionally biased region" description="Basic and acidic residues" evidence="1">
    <location>
        <begin position="215"/>
        <end position="224"/>
    </location>
</feature>
<feature type="region of interest" description="Disordered" evidence="1">
    <location>
        <begin position="146"/>
        <end position="242"/>
    </location>
</feature>
<organism evidence="2 3">
    <name type="scientific">Pleurodeles waltl</name>
    <name type="common">Iberian ribbed newt</name>
    <dbReference type="NCBI Taxonomy" id="8319"/>
    <lineage>
        <taxon>Eukaryota</taxon>
        <taxon>Metazoa</taxon>
        <taxon>Chordata</taxon>
        <taxon>Craniata</taxon>
        <taxon>Vertebrata</taxon>
        <taxon>Euteleostomi</taxon>
        <taxon>Amphibia</taxon>
        <taxon>Batrachia</taxon>
        <taxon>Caudata</taxon>
        <taxon>Salamandroidea</taxon>
        <taxon>Salamandridae</taxon>
        <taxon>Pleurodelinae</taxon>
        <taxon>Pleurodeles</taxon>
    </lineage>
</organism>
<sequence>MPESVPQTGLAEFLEQWLREGLAGDGLSPFFAIERAHRVPARPPPPGTPPRPIIAKLLHYRDRDYLLHQSRTKGDRTMDNHKVRIFPDFSREVQKQRATFSAAKQKLSQLGLQYGMMFPAKLRVVTKEGTQFFTTAEEVWQWLDQLPQEGNGPPGQVPGHGRKREAKRKTAHTVNSPSHGEMQTERRKAMEAAASLNGSDRGSQVQSAANCEPSDSEHESESSRVSDGSGPVITPGTSDCII</sequence>
<dbReference type="EMBL" id="JANPWB010000007">
    <property type="protein sequence ID" value="KAJ1171566.1"/>
    <property type="molecule type" value="Genomic_DNA"/>
</dbReference>
<reference evidence="2" key="1">
    <citation type="journal article" date="2022" name="bioRxiv">
        <title>Sequencing and chromosome-scale assembly of the giantPleurodeles waltlgenome.</title>
        <authorList>
            <person name="Brown T."/>
            <person name="Elewa A."/>
            <person name="Iarovenko S."/>
            <person name="Subramanian E."/>
            <person name="Araus A.J."/>
            <person name="Petzold A."/>
            <person name="Susuki M."/>
            <person name="Suzuki K.-i.T."/>
            <person name="Hayashi T."/>
            <person name="Toyoda A."/>
            <person name="Oliveira C."/>
            <person name="Osipova E."/>
            <person name="Leigh N.D."/>
            <person name="Simon A."/>
            <person name="Yun M.H."/>
        </authorList>
    </citation>
    <scope>NUCLEOTIDE SEQUENCE</scope>
    <source>
        <strain evidence="2">20211129_DDA</strain>
        <tissue evidence="2">Liver</tissue>
    </source>
</reference>
<evidence type="ECO:0000313" key="3">
    <source>
        <dbReference type="Proteomes" id="UP001066276"/>
    </source>
</evidence>
<gene>
    <name evidence="2" type="ORF">NDU88_003427</name>
</gene>
<dbReference type="Proteomes" id="UP001066276">
    <property type="component" value="Chromosome 4_1"/>
</dbReference>
<dbReference type="AlphaFoldDB" id="A0AAV7T640"/>
<dbReference type="InterPro" id="IPR004244">
    <property type="entry name" value="Transposase_22"/>
</dbReference>
<keyword evidence="3" id="KW-1185">Reference proteome</keyword>